<comment type="similarity">
    <text evidence="2">Belongs to the LARP family.</text>
</comment>
<dbReference type="OrthoDB" id="340227at2759"/>
<feature type="region of interest" description="Disordered" evidence="4">
    <location>
        <begin position="436"/>
        <end position="531"/>
    </location>
</feature>
<feature type="region of interest" description="Disordered" evidence="4">
    <location>
        <begin position="1"/>
        <end position="278"/>
    </location>
</feature>
<dbReference type="PROSITE" id="PS00018">
    <property type="entry name" value="EF_HAND_1"/>
    <property type="match status" value="1"/>
</dbReference>
<dbReference type="GO" id="GO:0010494">
    <property type="term" value="C:cytoplasmic stress granule"/>
    <property type="evidence" value="ECO:0007669"/>
    <property type="project" value="TreeGrafter"/>
</dbReference>
<feature type="compositionally biased region" description="Polar residues" evidence="4">
    <location>
        <begin position="162"/>
        <end position="174"/>
    </location>
</feature>
<reference evidence="7" key="2">
    <citation type="submission" date="2025-08" db="UniProtKB">
        <authorList>
            <consortium name="RefSeq"/>
        </authorList>
    </citation>
    <scope>IDENTIFICATION</scope>
    <source>
        <tissue evidence="7">Blood</tissue>
    </source>
</reference>
<dbReference type="InterPro" id="IPR018247">
    <property type="entry name" value="EF_Hand_1_Ca_BS"/>
</dbReference>
<evidence type="ECO:0000256" key="4">
    <source>
        <dbReference type="SAM" id="MobiDB-lite"/>
    </source>
</evidence>
<dbReference type="Pfam" id="PF21071">
    <property type="entry name" value="LARP1_HEAT"/>
    <property type="match status" value="1"/>
</dbReference>
<feature type="compositionally biased region" description="Polar residues" evidence="4">
    <location>
        <begin position="1006"/>
        <end position="1016"/>
    </location>
</feature>
<evidence type="ECO:0000256" key="2">
    <source>
        <dbReference type="ARBA" id="ARBA00061352"/>
    </source>
</evidence>
<dbReference type="GeneID" id="108270112"/>
<feature type="compositionally biased region" description="Basic and acidic residues" evidence="4">
    <location>
        <begin position="179"/>
        <end position="225"/>
    </location>
</feature>
<dbReference type="InterPro" id="IPR006607">
    <property type="entry name" value="DM15"/>
</dbReference>
<dbReference type="SMART" id="SM00715">
    <property type="entry name" value="LA"/>
    <property type="match status" value="1"/>
</dbReference>
<dbReference type="GO" id="GO:0000339">
    <property type="term" value="F:RNA cap binding"/>
    <property type="evidence" value="ECO:0007669"/>
    <property type="project" value="InterPro"/>
</dbReference>
<dbReference type="InterPro" id="IPR036388">
    <property type="entry name" value="WH-like_DNA-bd_sf"/>
</dbReference>
<feature type="domain" description="HTH La-type RNA-binding" evidence="5">
    <location>
        <begin position="315"/>
        <end position="405"/>
    </location>
</feature>
<dbReference type="STRING" id="7998.ENSIPUP00000017926"/>
<dbReference type="Gene3D" id="1.10.10.10">
    <property type="entry name" value="Winged helix-like DNA-binding domain superfamily/Winged helix DNA-binding domain"/>
    <property type="match status" value="1"/>
</dbReference>
<feature type="compositionally biased region" description="Low complexity" evidence="4">
    <location>
        <begin position="101"/>
        <end position="127"/>
    </location>
</feature>
<organism evidence="6 7">
    <name type="scientific">Ictalurus punctatus</name>
    <name type="common">Channel catfish</name>
    <name type="synonym">Silurus punctatus</name>
    <dbReference type="NCBI Taxonomy" id="7998"/>
    <lineage>
        <taxon>Eukaryota</taxon>
        <taxon>Metazoa</taxon>
        <taxon>Chordata</taxon>
        <taxon>Craniata</taxon>
        <taxon>Vertebrata</taxon>
        <taxon>Euteleostomi</taxon>
        <taxon>Actinopterygii</taxon>
        <taxon>Neopterygii</taxon>
        <taxon>Teleostei</taxon>
        <taxon>Ostariophysi</taxon>
        <taxon>Siluriformes</taxon>
        <taxon>Ictaluridae</taxon>
        <taxon>Ictalurus</taxon>
    </lineage>
</organism>
<name>A0A2D0RP52_ICTPU</name>
<feature type="compositionally biased region" description="Polar residues" evidence="4">
    <location>
        <begin position="78"/>
        <end position="92"/>
    </location>
</feature>
<proteinExistence type="inferred from homology"/>
<dbReference type="InterPro" id="IPR006630">
    <property type="entry name" value="La_HTH"/>
</dbReference>
<evidence type="ECO:0000313" key="7">
    <source>
        <dbReference type="RefSeq" id="XP_017331941.1"/>
    </source>
</evidence>
<feature type="compositionally biased region" description="Basic and acidic residues" evidence="4">
    <location>
        <begin position="1074"/>
        <end position="1083"/>
    </location>
</feature>
<keyword evidence="1 3" id="KW-0694">RNA-binding</keyword>
<evidence type="ECO:0000313" key="6">
    <source>
        <dbReference type="Proteomes" id="UP000221080"/>
    </source>
</evidence>
<feature type="compositionally biased region" description="Low complexity" evidence="4">
    <location>
        <begin position="247"/>
        <end position="258"/>
    </location>
</feature>
<feature type="compositionally biased region" description="Polar residues" evidence="4">
    <location>
        <begin position="436"/>
        <end position="445"/>
    </location>
</feature>
<dbReference type="Pfam" id="PF05383">
    <property type="entry name" value="La"/>
    <property type="match status" value="1"/>
</dbReference>
<dbReference type="GO" id="GO:0005829">
    <property type="term" value="C:cytosol"/>
    <property type="evidence" value="ECO:0007669"/>
    <property type="project" value="TreeGrafter"/>
</dbReference>
<evidence type="ECO:0000259" key="5">
    <source>
        <dbReference type="PROSITE" id="PS50961"/>
    </source>
</evidence>
<dbReference type="AlphaFoldDB" id="A0A2D0RP52"/>
<evidence type="ECO:0000256" key="1">
    <source>
        <dbReference type="ARBA" id="ARBA00022884"/>
    </source>
</evidence>
<feature type="compositionally biased region" description="Polar residues" evidence="4">
    <location>
        <begin position="489"/>
        <end position="502"/>
    </location>
</feature>
<dbReference type="RefSeq" id="XP_017331941.1">
    <property type="nucleotide sequence ID" value="XM_017476452.3"/>
</dbReference>
<dbReference type="Proteomes" id="UP000221080">
    <property type="component" value="Chromosome 9"/>
</dbReference>
<dbReference type="PANTHER" id="PTHR22792">
    <property type="entry name" value="LUPUS LA PROTEIN-RELATED"/>
    <property type="match status" value="1"/>
</dbReference>
<feature type="compositionally biased region" description="Polar residues" evidence="4">
    <location>
        <begin position="975"/>
        <end position="991"/>
    </location>
</feature>
<feature type="region of interest" description="Disordered" evidence="4">
    <location>
        <begin position="653"/>
        <end position="781"/>
    </location>
</feature>
<dbReference type="PANTHER" id="PTHR22792:SF50">
    <property type="entry name" value="LA-RELATED PROTEIN 1B"/>
    <property type="match status" value="1"/>
</dbReference>
<feature type="compositionally biased region" description="Polar residues" evidence="4">
    <location>
        <begin position="1039"/>
        <end position="1055"/>
    </location>
</feature>
<reference evidence="6" key="1">
    <citation type="journal article" date="2016" name="Nat. Commun.">
        <title>The channel catfish genome sequence provides insights into the evolution of scale formation in teleosts.</title>
        <authorList>
            <person name="Liu Z."/>
            <person name="Liu S."/>
            <person name="Yao J."/>
            <person name="Bao L."/>
            <person name="Zhang J."/>
            <person name="Li Y."/>
            <person name="Jiang C."/>
            <person name="Sun L."/>
            <person name="Wang R."/>
            <person name="Zhang Y."/>
            <person name="Zhou T."/>
            <person name="Zeng Q."/>
            <person name="Fu Q."/>
            <person name="Gao S."/>
            <person name="Li N."/>
            <person name="Koren S."/>
            <person name="Jiang Y."/>
            <person name="Zimin A."/>
            <person name="Xu P."/>
            <person name="Phillippy A.M."/>
            <person name="Geng X."/>
            <person name="Song L."/>
            <person name="Sun F."/>
            <person name="Li C."/>
            <person name="Wang X."/>
            <person name="Chen A."/>
            <person name="Jin Y."/>
            <person name="Yuan Z."/>
            <person name="Yang Y."/>
            <person name="Tan S."/>
            <person name="Peatman E."/>
            <person name="Lu J."/>
            <person name="Qin Z."/>
            <person name="Dunham R."/>
            <person name="Li Z."/>
            <person name="Sonstegard T."/>
            <person name="Feng J."/>
            <person name="Danzmann R.G."/>
            <person name="Schroeder S."/>
            <person name="Scheffler B."/>
            <person name="Duke M.V."/>
            <person name="Ballard L."/>
            <person name="Kucuktas H."/>
            <person name="Kaltenboeck L."/>
            <person name="Liu H."/>
            <person name="Armbruster J."/>
            <person name="Xie Y."/>
            <person name="Kirby M.L."/>
            <person name="Tian Y."/>
            <person name="Flanagan M.E."/>
            <person name="Mu W."/>
            <person name="Waldbieser G.C."/>
        </authorList>
    </citation>
    <scope>NUCLEOTIDE SEQUENCE [LARGE SCALE GENOMIC DNA]</scope>
    <source>
        <strain evidence="6">SDA103</strain>
    </source>
</reference>
<feature type="compositionally biased region" description="Low complexity" evidence="4">
    <location>
        <begin position="763"/>
        <end position="772"/>
    </location>
</feature>
<dbReference type="KEGG" id="ipu:108270112"/>
<dbReference type="GO" id="GO:0048255">
    <property type="term" value="P:mRNA stabilization"/>
    <property type="evidence" value="ECO:0007669"/>
    <property type="project" value="InterPro"/>
</dbReference>
<dbReference type="CTD" id="55132"/>
<sequence>MSAEVASECRLGEGDQNTAGKSDTPRSPDEGQHEQGQRAPKVEGKHPKVESKPPKQGAMDAKLDALSKNNTNHKESDQNVPSNNAEIGQKNVTEAPPPKVNPWTKNNTPCPPNNSTNNTQETESQNSAKVVRANKPRSRKSSKSSDFSDITNWPTPGEIASKEQQQNALNTQGQKVPAGRREGRRERGGEKREKESGSDGSDSKENREAQQETHLTTELEKEAGKDTQSSVPRRRGFRRDFNDETSSVRSEGSSVRGSLRGRGKSRGRGRGRGRGRFDYSHSYRESYADGATVPPEYGANMMYFYDDGNRVQMYTIEESLLKEYIKRQIEYYFSLRNLERDFFLRRKMDAKGFLPISLIAGFRRIQALTTDVSLIMEAVKSSDVVELVDEQIRRKDDPEHWPIPGPPANSSHTDFSQLIHCPEFIPGQTFTSLTAVSTSPANQTAVEPPPATNGQLNDNSDTDTKPLSEMSSTVQSKSVSSSDERTAEGLSSSTADPESQWVQVEKRHRNASGKNKERSTSAPTNPPPEADQEELDFLFDEELEQLAAPRKNTFTDWSDDDSDGELDDSDVNKILIVTQTPPHLRKHPGGDRTGNHVSRAKITAELAKAINDGLYYYEQDLWTGDENQLDGTNVKEVETFKKLSVISQDEFDTLTPKLPVDPNQEVPPPPPCQDEPSLAHSLPTDVPESPSAPRTPRTPHTPRTPGRQDPNKTPRFYPVMKDSGNIDGKTPRKRKTRHSSNPPLESHVGWVMDSREHRPRTNSISSSNASPSEGAPLQSASYGCTPQSLPKFLHPSHELLQENGFTQQVYHKYRRRCLNERKRLGVGQSQEMNTLFRFWSFFLRDNFNRKMYEEFKQYAVEDAKENYRYGLECLFRFYSYGLEKRFRPDIFKDFQEETLHDYEKGQLYGLEKFWAFLKYSRIKGQVIDPKLQQHLRKFKSIDDFRVEPPMGEEQGGRRRRHSSSGGDEGRHKRYNSTSTSSSKQAPPTKASNEPAAEGEVKKDSTNRSASPANTKLSHGPANSKLTSTNQRAIAGLAKSASTNQKVNAKSTTGKEATSAMKEKVKKNPQSEMASKTKDAHPPN</sequence>
<feature type="compositionally biased region" description="Basic residues" evidence="4">
    <location>
        <begin position="259"/>
        <end position="274"/>
    </location>
</feature>
<dbReference type="FunFam" id="1.10.10.10:FF:000131">
    <property type="entry name" value="la-related protein 1B isoform X2"/>
    <property type="match status" value="1"/>
</dbReference>
<feature type="region of interest" description="Disordered" evidence="4">
    <location>
        <begin position="942"/>
        <end position="1083"/>
    </location>
</feature>
<evidence type="ECO:0000256" key="3">
    <source>
        <dbReference type="PROSITE-ProRule" id="PRU00332"/>
    </source>
</evidence>
<dbReference type="SUPFAM" id="SSF46785">
    <property type="entry name" value="Winged helix' DNA-binding domain"/>
    <property type="match status" value="1"/>
</dbReference>
<dbReference type="GO" id="GO:0045727">
    <property type="term" value="P:positive regulation of translation"/>
    <property type="evidence" value="ECO:0007669"/>
    <property type="project" value="TreeGrafter"/>
</dbReference>
<dbReference type="SMART" id="SM00684">
    <property type="entry name" value="DM15"/>
    <property type="match status" value="3"/>
</dbReference>
<accession>A0A2D0RP52</accession>
<protein>
    <submittedName>
        <fullName evidence="7">La-related protein 1B isoform X4</fullName>
    </submittedName>
</protein>
<feature type="compositionally biased region" description="Basic residues" evidence="4">
    <location>
        <begin position="132"/>
        <end position="142"/>
    </location>
</feature>
<dbReference type="PROSITE" id="PS50961">
    <property type="entry name" value="HTH_LA"/>
    <property type="match status" value="1"/>
</dbReference>
<keyword evidence="6" id="KW-1185">Reference proteome</keyword>
<dbReference type="InterPro" id="IPR036390">
    <property type="entry name" value="WH_DNA-bd_sf"/>
</dbReference>
<feature type="compositionally biased region" description="Basic and acidic residues" evidence="4">
    <location>
        <begin position="23"/>
        <end position="53"/>
    </location>
</feature>
<feature type="compositionally biased region" description="Low complexity" evidence="4">
    <location>
        <begin position="468"/>
        <end position="481"/>
    </location>
</feature>
<dbReference type="InterPro" id="IPR045180">
    <property type="entry name" value="La_dom_prot"/>
</dbReference>
<gene>
    <name evidence="7" type="primary">larp1b</name>
</gene>